<evidence type="ECO:0000313" key="3">
    <source>
        <dbReference type="EMBL" id="MDS0294500.1"/>
    </source>
</evidence>
<feature type="transmembrane region" description="Helical" evidence="2">
    <location>
        <begin position="66"/>
        <end position="87"/>
    </location>
</feature>
<comment type="caution">
    <text evidence="3">The sequence shown here is derived from an EMBL/GenBank/DDBJ whole genome shotgun (WGS) entry which is preliminary data.</text>
</comment>
<evidence type="ECO:0000256" key="1">
    <source>
        <dbReference type="SAM" id="MobiDB-lite"/>
    </source>
</evidence>
<organism evidence="3 4">
    <name type="scientific">Halogeometricum luteum</name>
    <dbReference type="NCBI Taxonomy" id="2950537"/>
    <lineage>
        <taxon>Archaea</taxon>
        <taxon>Methanobacteriati</taxon>
        <taxon>Methanobacteriota</taxon>
        <taxon>Stenosarchaea group</taxon>
        <taxon>Halobacteria</taxon>
        <taxon>Halobacteriales</taxon>
        <taxon>Haloferacaceae</taxon>
        <taxon>Halogeometricum</taxon>
    </lineage>
</organism>
<dbReference type="Proteomes" id="UP001254813">
    <property type="component" value="Unassembled WGS sequence"/>
</dbReference>
<name>A0ABU2G139_9EURY</name>
<dbReference type="EMBL" id="JAMQOQ010000002">
    <property type="protein sequence ID" value="MDS0294500.1"/>
    <property type="molecule type" value="Genomic_DNA"/>
</dbReference>
<feature type="region of interest" description="Disordered" evidence="1">
    <location>
        <begin position="102"/>
        <end position="132"/>
    </location>
</feature>
<evidence type="ECO:0008006" key="5">
    <source>
        <dbReference type="Google" id="ProtNLM"/>
    </source>
</evidence>
<keyword evidence="2" id="KW-1133">Transmembrane helix</keyword>
<evidence type="ECO:0000256" key="2">
    <source>
        <dbReference type="SAM" id="Phobius"/>
    </source>
</evidence>
<evidence type="ECO:0000313" key="4">
    <source>
        <dbReference type="Proteomes" id="UP001254813"/>
    </source>
</evidence>
<keyword evidence="2" id="KW-0812">Transmembrane</keyword>
<protein>
    <recommendedName>
        <fullName evidence="5">DUF4190 domain-containing protein</fullName>
    </recommendedName>
</protein>
<proteinExistence type="predicted"/>
<sequence>MPLTDSVPGMRAESPVRNALLAVAYLGLLPVVIAFLPAALAVVVGLNVCGAADRLSALPGVGEGGVVAAGVGAGVGFALLAALGVVLPDGPETDRREIPGAAVFESRSESSSSVSASDDSAFETELDSETRV</sequence>
<feature type="compositionally biased region" description="Acidic residues" evidence="1">
    <location>
        <begin position="120"/>
        <end position="132"/>
    </location>
</feature>
<feature type="compositionally biased region" description="Low complexity" evidence="1">
    <location>
        <begin position="102"/>
        <end position="119"/>
    </location>
</feature>
<feature type="transmembrane region" description="Helical" evidence="2">
    <location>
        <begin position="20"/>
        <end position="46"/>
    </location>
</feature>
<accession>A0ABU2G139</accession>
<keyword evidence="4" id="KW-1185">Reference proteome</keyword>
<reference evidence="3 4" key="1">
    <citation type="submission" date="2022-06" db="EMBL/GenBank/DDBJ databases">
        <title>Halogeometricum sp. a new haloarchaeum isolate from saline soil.</title>
        <authorList>
            <person name="Strakova D."/>
            <person name="Galisteo C."/>
            <person name="Sanchez-Porro C."/>
            <person name="Ventosa A."/>
        </authorList>
    </citation>
    <scope>NUCLEOTIDE SEQUENCE [LARGE SCALE GENOMIC DNA]</scope>
    <source>
        <strain evidence="4">S3BR25-2</strain>
    </source>
</reference>
<keyword evidence="2" id="KW-0472">Membrane</keyword>
<dbReference type="RefSeq" id="WP_310928328.1">
    <property type="nucleotide sequence ID" value="NZ_JAMQOQ010000002.1"/>
</dbReference>
<gene>
    <name evidence="3" type="ORF">NDI79_09985</name>
</gene>